<evidence type="ECO:0000256" key="2">
    <source>
        <dbReference type="ARBA" id="ARBA00022679"/>
    </source>
</evidence>
<proteinExistence type="predicted"/>
<feature type="non-terminal residue" evidence="4">
    <location>
        <position position="419"/>
    </location>
</feature>
<keyword evidence="2" id="KW-0808">Transferase</keyword>
<dbReference type="Gene3D" id="3.40.50.150">
    <property type="entry name" value="Vaccinia Virus protein VP39"/>
    <property type="match status" value="1"/>
</dbReference>
<comment type="caution">
    <text evidence="4">The sequence shown here is derived from an EMBL/GenBank/DDBJ whole genome shotgun (WGS) entry which is preliminary data.</text>
</comment>
<dbReference type="InterPro" id="IPR012327">
    <property type="entry name" value="MeTrfase_D12"/>
</dbReference>
<evidence type="ECO:0000313" key="5">
    <source>
        <dbReference type="Proteomes" id="UP001447188"/>
    </source>
</evidence>
<protein>
    <submittedName>
        <fullName evidence="4">Uncharacterized protein</fullName>
    </submittedName>
</protein>
<dbReference type="SUPFAM" id="SSF53335">
    <property type="entry name" value="S-adenosyl-L-methionine-dependent methyltransferases"/>
    <property type="match status" value="1"/>
</dbReference>
<accession>A0ABR3G3C4</accession>
<keyword evidence="1" id="KW-0489">Methyltransferase</keyword>
<keyword evidence="3" id="KW-0949">S-adenosyl-L-methionine</keyword>
<dbReference type="InterPro" id="IPR029063">
    <property type="entry name" value="SAM-dependent_MTases_sf"/>
</dbReference>
<dbReference type="PANTHER" id="PTHR30481:SF2">
    <property type="entry name" value="SITE-SPECIFIC DNA-METHYLTRANSFERASE (ADENINE-SPECIFIC)"/>
    <property type="match status" value="1"/>
</dbReference>
<keyword evidence="5" id="KW-1185">Reference proteome</keyword>
<gene>
    <name evidence="4" type="ORF">Q9L58_010852</name>
</gene>
<evidence type="ECO:0000313" key="4">
    <source>
        <dbReference type="EMBL" id="KAL0630301.1"/>
    </source>
</evidence>
<name>A0ABR3G3C4_9PEZI</name>
<evidence type="ECO:0000256" key="1">
    <source>
        <dbReference type="ARBA" id="ARBA00022603"/>
    </source>
</evidence>
<dbReference type="PANTHER" id="PTHR30481">
    <property type="entry name" value="DNA ADENINE METHYLASE"/>
    <property type="match status" value="1"/>
</dbReference>
<sequence length="419" mass="46299">LHPHAIGALAKTLKSNAKKLKLQIIATTHSPKLIEAIHPESEPNNPNPQDSIIYIRDTANPSMLQAPTLKQIFNDMSLIPPLLGAKSEVPKVKVYFEDDEAASVFKALVPAKELKKLNQKYGVKLDPLPLGVGCENLARLADHDPYFKGVVIVLDADATVNKNNGKNKHVAKLPGDTYTAQLVGNENPDIIGKPLAPERTLLQYILNLVNQPDANRVTLARLGKKDITTDQLRVHLIDGETTVLSKREQTKSWWKAKLQYIQAWGLLEEWALDRTAPVTQFLQELDAAVAAVAGQLPDEHLPSLPMYSNKLYTPLRYPGGKARFAPFLASVMRDNGLSGSHYLEPYAGGAGVALELLFHGDASHIHINDLDPAVFDFWVAITQQPEEILRLLADTPVDIAQWLHWRSVLRGEINVGQAE</sequence>
<reference evidence="4 5" key="1">
    <citation type="submission" date="2024-02" db="EMBL/GenBank/DDBJ databases">
        <title>Discinaceae phylogenomics.</title>
        <authorList>
            <person name="Dirks A.C."/>
            <person name="James T.Y."/>
        </authorList>
    </citation>
    <scope>NUCLEOTIDE SEQUENCE [LARGE SCALE GENOMIC DNA]</scope>
    <source>
        <strain evidence="4 5">ACD0624</strain>
    </source>
</reference>
<organism evidence="4 5">
    <name type="scientific">Discina gigas</name>
    <dbReference type="NCBI Taxonomy" id="1032678"/>
    <lineage>
        <taxon>Eukaryota</taxon>
        <taxon>Fungi</taxon>
        <taxon>Dikarya</taxon>
        <taxon>Ascomycota</taxon>
        <taxon>Pezizomycotina</taxon>
        <taxon>Pezizomycetes</taxon>
        <taxon>Pezizales</taxon>
        <taxon>Discinaceae</taxon>
        <taxon>Discina</taxon>
    </lineage>
</organism>
<feature type="non-terminal residue" evidence="4">
    <location>
        <position position="1"/>
    </location>
</feature>
<dbReference type="Pfam" id="PF02086">
    <property type="entry name" value="MethyltransfD12"/>
    <property type="match status" value="1"/>
</dbReference>
<dbReference type="Proteomes" id="UP001447188">
    <property type="component" value="Unassembled WGS sequence"/>
</dbReference>
<evidence type="ECO:0000256" key="3">
    <source>
        <dbReference type="ARBA" id="ARBA00022691"/>
    </source>
</evidence>
<dbReference type="EMBL" id="JBBBZM010000830">
    <property type="protein sequence ID" value="KAL0630301.1"/>
    <property type="molecule type" value="Genomic_DNA"/>
</dbReference>